<dbReference type="KEGG" id="cdeu:CNBG_5979"/>
<feature type="compositionally biased region" description="Polar residues" evidence="1">
    <location>
        <begin position="181"/>
        <end position="206"/>
    </location>
</feature>
<dbReference type="VEuPathDB" id="FungiDB:CNBG_5979"/>
<dbReference type="AlphaFoldDB" id="A0A095DHP9"/>
<feature type="region of interest" description="Disordered" evidence="1">
    <location>
        <begin position="53"/>
        <end position="82"/>
    </location>
</feature>
<keyword evidence="3" id="KW-1185">Reference proteome</keyword>
<reference evidence="2 3" key="2">
    <citation type="journal article" date="2018" name="Proc. Natl. Acad. Sci.">
        <title>RNAi is a critical determinant of centromere evolution in closely related fungi.</title>
        <authorList>
            <person name="Yadav V."/>
            <person name="Sun S."/>
            <person name="Billmyre R.B."/>
            <person name="Thimmappa B.C."/>
            <person name="Shea T."/>
            <person name="Lintner R."/>
            <person name="Bakkeren G."/>
            <person name="Cuomo C.A."/>
            <person name="Heitman J."/>
            <person name="Sanyal K."/>
        </authorList>
    </citation>
    <scope>NUCLEOTIDE SEQUENCE [LARGE SCALE GENOMIC DNA]</scope>
    <source>
        <strain evidence="2 3">R265</strain>
    </source>
</reference>
<feature type="compositionally biased region" description="Basic and acidic residues" evidence="1">
    <location>
        <begin position="490"/>
        <end position="508"/>
    </location>
</feature>
<evidence type="ECO:0000313" key="2">
    <source>
        <dbReference type="EMBL" id="KGB80141.1"/>
    </source>
</evidence>
<organism evidence="2 3">
    <name type="scientific">Cryptococcus deuterogattii (strain R265)</name>
    <name type="common">Cryptococcus gattii VGII (strain R265)</name>
    <dbReference type="NCBI Taxonomy" id="294750"/>
    <lineage>
        <taxon>Eukaryota</taxon>
        <taxon>Fungi</taxon>
        <taxon>Dikarya</taxon>
        <taxon>Basidiomycota</taxon>
        <taxon>Agaricomycotina</taxon>
        <taxon>Tremellomycetes</taxon>
        <taxon>Tremellales</taxon>
        <taxon>Cryptococcaceae</taxon>
        <taxon>Cryptococcus</taxon>
        <taxon>Cryptococcus gattii species complex</taxon>
    </lineage>
</organism>
<reference evidence="2 3" key="1">
    <citation type="journal article" date="2011" name="MBio">
        <title>Genome variation in Cryptococcus gattii, an emerging pathogen of immunocompetent hosts.</title>
        <authorList>
            <person name="D'Souza C.A."/>
            <person name="Kronstad J.W."/>
            <person name="Taylor G."/>
            <person name="Warren R."/>
            <person name="Yuen M."/>
            <person name="Hu G."/>
            <person name="Jung W.H."/>
            <person name="Sham A."/>
            <person name="Kidd S.E."/>
            <person name="Tangen K."/>
            <person name="Lee N."/>
            <person name="Zeilmaker T."/>
            <person name="Sawkins J."/>
            <person name="McVicker G."/>
            <person name="Shah S."/>
            <person name="Gnerre S."/>
            <person name="Griggs A."/>
            <person name="Zeng Q."/>
            <person name="Bartlett K."/>
            <person name="Li W."/>
            <person name="Wang X."/>
            <person name="Heitman J."/>
            <person name="Stajich J.E."/>
            <person name="Fraser J.A."/>
            <person name="Meyer W."/>
            <person name="Carter D."/>
            <person name="Schein J."/>
            <person name="Krzywinski M."/>
            <person name="Kwon-Chung K.J."/>
            <person name="Varma A."/>
            <person name="Wang J."/>
            <person name="Brunham R."/>
            <person name="Fyfe M."/>
            <person name="Ouellette B.F."/>
            <person name="Siddiqui A."/>
            <person name="Marra M."/>
            <person name="Jones S."/>
            <person name="Holt R."/>
            <person name="Birren B.W."/>
            <person name="Galagan J.E."/>
            <person name="Cuomo C.A."/>
        </authorList>
    </citation>
    <scope>NUCLEOTIDE SEQUENCE [LARGE SCALE GENOMIC DNA]</scope>
    <source>
        <strain evidence="2 3">R265</strain>
    </source>
</reference>
<feature type="region of interest" description="Disordered" evidence="1">
    <location>
        <begin position="243"/>
        <end position="272"/>
    </location>
</feature>
<dbReference type="Proteomes" id="UP000029445">
    <property type="component" value="Chromosome 9"/>
</dbReference>
<evidence type="ECO:0000313" key="3">
    <source>
        <dbReference type="Proteomes" id="UP000029445"/>
    </source>
</evidence>
<feature type="compositionally biased region" description="Polar residues" evidence="1">
    <location>
        <begin position="464"/>
        <end position="486"/>
    </location>
</feature>
<feature type="compositionally biased region" description="Polar residues" evidence="1">
    <location>
        <begin position="574"/>
        <end position="592"/>
    </location>
</feature>
<feature type="region of interest" description="Disordered" evidence="1">
    <location>
        <begin position="701"/>
        <end position="722"/>
    </location>
</feature>
<feature type="region of interest" description="Disordered" evidence="1">
    <location>
        <begin position="181"/>
        <end position="207"/>
    </location>
</feature>
<dbReference type="OrthoDB" id="2574884at2759"/>
<name>A0A095DHP9_CRYD2</name>
<protein>
    <submittedName>
        <fullName evidence="2">Uncharacterized protein</fullName>
    </submittedName>
</protein>
<feature type="compositionally biased region" description="Basic and acidic residues" evidence="1">
    <location>
        <begin position="561"/>
        <end position="571"/>
    </location>
</feature>
<sequence length="773" mass="85528">MPPTPSTDDLTPQSAHLLLASLRNLRTSLTHTLDRLDATILRVHARAALSTLPPQAALGNPSHAPETAPHISGNGPGEQPVETRLQTDPWVLRAQTVENRIMRLRQTARELRERAEANDGRALPAPLGQEPAGRVVESANNDVNGSQSISAFIDSIRQDQAQVENGMRRLDALSTYLISQRPNSSSSEANNINVSSRPTNNVTGPSTPRLYNHPRGLAPTNNLYAYPDPERVASNIVSDHRASSTASTIRASDQDYFESGGARPNTGSRAYSPPSRIVSNVQRESGAVHNQSLETLEWRGNSPSVRSVATLSRNADNREFDFRSLFDFPLESPAPFVGVSSSNIRTRDVNNGGNAAEDSLTRRGRTVHQRMNNSQPQPQPQPQLAQPGIIPDIRELRRFNEVNEQPSFFRPMTERFSLSPLEATALIRLGSQERPSSAELQMVPFRSVSDGVDPSRHGNARPDTGTTQSPGLNSTSLPFDQTTLPPRTTQIRDDRDDTTFEERMERIRNARASLRQVSQLRRDMRTVRRGPPPAPGMGMAEPPVAPVDSTGSREIQAPLTRDSDVNQDARRRNSTINSSPHTRLTPGDNNRLQLDPTDPTDPWNNDTSFQGAMETLHNALAGELERRHWVIQSETVDDNDGERRRDQDLVDDGIGLDILVLEVGVTEQRPIPAQNVAVADVGSTPAGDAMVRSEVERGEELLEDNADEDQEDQDEEQVSRERRDIGLSSRRISMKECYQVDLHLWPGMTGWGNKRKEGTSCREVTIEPLQFTV</sequence>
<dbReference type="EMBL" id="CP025767">
    <property type="protein sequence ID" value="KGB80141.1"/>
    <property type="molecule type" value="Genomic_DNA"/>
</dbReference>
<evidence type="ECO:0000256" key="1">
    <source>
        <dbReference type="SAM" id="MobiDB-lite"/>
    </source>
</evidence>
<proteinExistence type="predicted"/>
<accession>A0A095DHP9</accession>
<dbReference type="HOGENOM" id="CLU_360155_0_0_1"/>
<dbReference type="GeneID" id="88182090"/>
<gene>
    <name evidence="2" type="ORF">CNBG_5979</name>
</gene>
<feature type="region of interest" description="Disordered" evidence="1">
    <location>
        <begin position="348"/>
        <end position="386"/>
    </location>
</feature>
<feature type="region of interest" description="Disordered" evidence="1">
    <location>
        <begin position="448"/>
        <end position="601"/>
    </location>
</feature>
<feature type="compositionally biased region" description="Acidic residues" evidence="1">
    <location>
        <begin position="701"/>
        <end position="716"/>
    </location>
</feature>
<dbReference type="RefSeq" id="XP_062885767.1">
    <property type="nucleotide sequence ID" value="XM_063029812.1"/>
</dbReference>
<dbReference type="OMA" id="PRNTRNQ"/>